<sequence length="251" mass="26568">MGRVEGKVALVTGGASGLGAEDCRVLAAEGARVVVSDVNEKAAQALADEIGNDAMALRHDVASEEDWTAAMAAIEERYRRLDILVNNAGVVLNADVEDTSLEQYRWVNSVMSDGVFLGCKHAIPLMNKGDGGSIVNMSSTGALLGYPIFFAYSAAKGAVRALTKSVAVMCQEKGYAIRCNSVHPGAIETPMVQTAEGREARDIPVEGVLPPGTPGHPRDIAMMVLYLASDESRFVNGAEMVVDNAVTIRPF</sequence>
<dbReference type="OrthoDB" id="5457012at2"/>
<organism evidence="3 5">
    <name type="scientific">Croceicoccus marinus</name>
    <dbReference type="NCBI Taxonomy" id="450378"/>
    <lineage>
        <taxon>Bacteria</taxon>
        <taxon>Pseudomonadati</taxon>
        <taxon>Pseudomonadota</taxon>
        <taxon>Alphaproteobacteria</taxon>
        <taxon>Sphingomonadales</taxon>
        <taxon>Erythrobacteraceae</taxon>
        <taxon>Croceicoccus</taxon>
    </lineage>
</organism>
<dbReference type="KEGG" id="cman:A9D14_16350"/>
<dbReference type="Pfam" id="PF13561">
    <property type="entry name" value="adh_short_C2"/>
    <property type="match status" value="1"/>
</dbReference>
<gene>
    <name evidence="3" type="ORF">A9D14_16350</name>
    <name evidence="4" type="ORF">H4O24_16065</name>
</gene>
<evidence type="ECO:0000313" key="5">
    <source>
        <dbReference type="Proteomes" id="UP000195807"/>
    </source>
</evidence>
<evidence type="ECO:0000313" key="4">
    <source>
        <dbReference type="EMBL" id="QNE07400.1"/>
    </source>
</evidence>
<dbReference type="PRINTS" id="PR00081">
    <property type="entry name" value="GDHRDH"/>
</dbReference>
<name>A0A1Z1FGL2_9SPHN</name>
<evidence type="ECO:0000256" key="2">
    <source>
        <dbReference type="ARBA" id="ARBA00023002"/>
    </source>
</evidence>
<dbReference type="RefSeq" id="WP_066850280.1">
    <property type="nucleotide sequence ID" value="NZ_CP019603.1"/>
</dbReference>
<proteinExistence type="inferred from homology"/>
<dbReference type="STRING" id="450378.GCA_001661675_03286"/>
<dbReference type="InterPro" id="IPR020904">
    <property type="entry name" value="Sc_DH/Rdtase_CS"/>
</dbReference>
<dbReference type="EMBL" id="CP019603">
    <property type="protein sequence ID" value="ARU17892.1"/>
    <property type="molecule type" value="Genomic_DNA"/>
</dbReference>
<dbReference type="SUPFAM" id="SSF51735">
    <property type="entry name" value="NAD(P)-binding Rossmann-fold domains"/>
    <property type="match status" value="1"/>
</dbReference>
<dbReference type="Proteomes" id="UP000515297">
    <property type="component" value="Plasmid plas1"/>
</dbReference>
<evidence type="ECO:0000313" key="6">
    <source>
        <dbReference type="Proteomes" id="UP000515297"/>
    </source>
</evidence>
<dbReference type="InterPro" id="IPR051122">
    <property type="entry name" value="SDR_DHRS6-like"/>
</dbReference>
<dbReference type="Gene3D" id="3.40.50.720">
    <property type="entry name" value="NAD(P)-binding Rossmann-like Domain"/>
    <property type="match status" value="1"/>
</dbReference>
<dbReference type="InterPro" id="IPR002347">
    <property type="entry name" value="SDR_fam"/>
</dbReference>
<reference evidence="4 6" key="2">
    <citation type="submission" date="2020-08" db="EMBL/GenBank/DDBJ databases">
        <authorList>
            <person name="Liu G."/>
            <person name="Sun C."/>
        </authorList>
    </citation>
    <scope>NUCLEOTIDE SEQUENCE [LARGE SCALE GENOMIC DNA]</scope>
    <source>
        <strain evidence="4 6">OT19</strain>
        <plasmid evidence="4 6">plas1</plasmid>
    </source>
</reference>
<geneLocation type="plasmid" evidence="3">
    <name>pCME4A9I</name>
</geneLocation>
<keyword evidence="2" id="KW-0560">Oxidoreductase</keyword>
<dbReference type="PANTHER" id="PTHR43477">
    <property type="entry name" value="DIHYDROANTICAPSIN 7-DEHYDROGENASE"/>
    <property type="match status" value="1"/>
</dbReference>
<dbReference type="PANTHER" id="PTHR43477:SF1">
    <property type="entry name" value="DIHYDROANTICAPSIN 7-DEHYDROGENASE"/>
    <property type="match status" value="1"/>
</dbReference>
<accession>A0A1Z1FGL2</accession>
<geneLocation type="plasmid" evidence="5">
    <name>pcme4a9i</name>
</geneLocation>
<dbReference type="InterPro" id="IPR036291">
    <property type="entry name" value="NAD(P)-bd_dom_sf"/>
</dbReference>
<comment type="similarity">
    <text evidence="1">Belongs to the short-chain dehydrogenases/reductases (SDR) family.</text>
</comment>
<dbReference type="EMBL" id="CP060053">
    <property type="protein sequence ID" value="QNE07400.1"/>
    <property type="molecule type" value="Genomic_DNA"/>
</dbReference>
<dbReference type="GO" id="GO:0016491">
    <property type="term" value="F:oxidoreductase activity"/>
    <property type="evidence" value="ECO:0007669"/>
    <property type="project" value="UniProtKB-KW"/>
</dbReference>
<protein>
    <submittedName>
        <fullName evidence="4">SDR family oxidoreductase</fullName>
    </submittedName>
    <submittedName>
        <fullName evidence="3">Short-chain dehydrogenase</fullName>
    </submittedName>
</protein>
<dbReference type="PROSITE" id="PS00061">
    <property type="entry name" value="ADH_SHORT"/>
    <property type="match status" value="1"/>
</dbReference>
<evidence type="ECO:0000256" key="1">
    <source>
        <dbReference type="ARBA" id="ARBA00006484"/>
    </source>
</evidence>
<evidence type="ECO:0000313" key="3">
    <source>
        <dbReference type="EMBL" id="ARU17892.1"/>
    </source>
</evidence>
<dbReference type="PRINTS" id="PR00080">
    <property type="entry name" value="SDRFAMILY"/>
</dbReference>
<keyword evidence="5" id="KW-1185">Reference proteome</keyword>
<reference evidence="3 5" key="1">
    <citation type="submission" date="2017-01" db="EMBL/GenBank/DDBJ databases">
        <title>Complete genome sequence of esterase-producing bacterium Croceicoccus marinus E4A9.</title>
        <authorList>
            <person name="Wu Y.-H."/>
            <person name="Cheng H."/>
            <person name="Xu L."/>
            <person name="Huo Y.-Y."/>
            <person name="Wang C.-S."/>
            <person name="Xu X.-W."/>
        </authorList>
    </citation>
    <scope>NUCLEOTIDE SEQUENCE [LARGE SCALE GENOMIC DNA]</scope>
    <source>
        <strain evidence="3 5">E4A9</strain>
        <plasmid evidence="3">pCME4A9I</plasmid>
        <plasmid evidence="5">Plasmid pcme4a9i</plasmid>
    </source>
</reference>
<geneLocation type="plasmid" evidence="4 6">
    <name>plas1</name>
</geneLocation>
<dbReference type="Proteomes" id="UP000195807">
    <property type="component" value="Plasmid pCME4A9I"/>
</dbReference>
<keyword evidence="3" id="KW-0614">Plasmid</keyword>
<dbReference type="FunFam" id="3.40.50.720:FF:000084">
    <property type="entry name" value="Short-chain dehydrogenase reductase"/>
    <property type="match status" value="1"/>
</dbReference>
<dbReference type="AlphaFoldDB" id="A0A1Z1FGL2"/>